<evidence type="ECO:0000313" key="3">
    <source>
        <dbReference type="Proteomes" id="UP000295764"/>
    </source>
</evidence>
<dbReference type="Pfam" id="PF13924">
    <property type="entry name" value="Lipocalin_5"/>
    <property type="match status" value="1"/>
</dbReference>
<dbReference type="OrthoDB" id="118834at2"/>
<dbReference type="InterPro" id="IPR024311">
    <property type="entry name" value="Lipocalin-like"/>
</dbReference>
<dbReference type="AlphaFoldDB" id="A0A4R6DNM9"/>
<dbReference type="Proteomes" id="UP000295764">
    <property type="component" value="Unassembled WGS sequence"/>
</dbReference>
<gene>
    <name evidence="2" type="ORF">EDF64_101451</name>
</gene>
<protein>
    <submittedName>
        <fullName evidence="2">Lipocalin-like protein</fullName>
    </submittedName>
</protein>
<dbReference type="EMBL" id="SNVW01000001">
    <property type="protein sequence ID" value="TDN46585.1"/>
    <property type="molecule type" value="Genomic_DNA"/>
</dbReference>
<comment type="caution">
    <text evidence="2">The sequence shown here is derived from an EMBL/GenBank/DDBJ whole genome shotgun (WGS) entry which is preliminary data.</text>
</comment>
<evidence type="ECO:0000313" key="2">
    <source>
        <dbReference type="EMBL" id="TDN46585.1"/>
    </source>
</evidence>
<proteinExistence type="predicted"/>
<dbReference type="RefSeq" id="WP_133518439.1">
    <property type="nucleotide sequence ID" value="NZ_SNVW01000001.1"/>
</dbReference>
<organism evidence="2 3">
    <name type="scientific">Curtobacterium flaccumfaciens</name>
    <dbReference type="NCBI Taxonomy" id="2035"/>
    <lineage>
        <taxon>Bacteria</taxon>
        <taxon>Bacillati</taxon>
        <taxon>Actinomycetota</taxon>
        <taxon>Actinomycetes</taxon>
        <taxon>Micrococcales</taxon>
        <taxon>Microbacteriaceae</taxon>
        <taxon>Curtobacterium</taxon>
    </lineage>
</organism>
<accession>A0A4R6DNM9</accession>
<feature type="domain" description="Lipocalin-like" evidence="1">
    <location>
        <begin position="18"/>
        <end position="154"/>
    </location>
</feature>
<name>A0A4R6DNM9_9MICO</name>
<sequence length="158" mass="17091">MTASRADTPTTVTVDDLVGAWTLVSAVQTFDDGEQVPEFGPTADGYIIYTADGSVSATLGDASRPRSGATDPQRATDGQLAAMAQRFIAYAGPFTLDEDTGTVTHHIVTALFTDWQAGEQRRRVRIENGLLHEAGTPREAPDGRRFTVELRWRRVPAG</sequence>
<evidence type="ECO:0000259" key="1">
    <source>
        <dbReference type="Pfam" id="PF13924"/>
    </source>
</evidence>
<reference evidence="2 3" key="1">
    <citation type="submission" date="2019-03" db="EMBL/GenBank/DDBJ databases">
        <title>Genomic analyses of the natural microbiome of Caenorhabditis elegans.</title>
        <authorList>
            <person name="Samuel B."/>
        </authorList>
    </citation>
    <scope>NUCLEOTIDE SEQUENCE [LARGE SCALE GENOMIC DNA]</scope>
    <source>
        <strain evidence="2 3">JUb65</strain>
    </source>
</reference>